<feature type="domain" description="Amidohydrolase-related" evidence="1">
    <location>
        <begin position="31"/>
        <end position="166"/>
    </location>
</feature>
<name>A0A644ZEH5_9ZZZZ</name>
<accession>A0A644ZEH5</accession>
<dbReference type="InterPro" id="IPR006680">
    <property type="entry name" value="Amidohydro-rel"/>
</dbReference>
<protein>
    <submittedName>
        <fullName evidence="2">5'-deoxyadenosine deaminase</fullName>
        <ecNumber evidence="2">3.5.4.31</ecNumber>
    </submittedName>
</protein>
<keyword evidence="2" id="KW-0378">Hydrolase</keyword>
<dbReference type="Pfam" id="PF01979">
    <property type="entry name" value="Amidohydro_1"/>
    <property type="match status" value="1"/>
</dbReference>
<comment type="caution">
    <text evidence="2">The sequence shown here is derived from an EMBL/GenBank/DDBJ whole genome shotgun (WGS) entry which is preliminary data.</text>
</comment>
<sequence>MISGQGPLAEEYRSRSLSTPPITGKPSLFYFLERLKNAGQVGEQRILLVHNTSATRESVKEAINIVKNLYWAICPLSNLFIHKSLPPLAMMMEEGAVITLGTDSLSSNDLLSMAAEIKCLHDYFPSIPLEQIIEWATINGARFLGKESYLGSIEPGKKPGIVLISDIDWKKMQLTTKSKSVRLV</sequence>
<organism evidence="2">
    <name type="scientific">bioreactor metagenome</name>
    <dbReference type="NCBI Taxonomy" id="1076179"/>
    <lineage>
        <taxon>unclassified sequences</taxon>
        <taxon>metagenomes</taxon>
        <taxon>ecological metagenomes</taxon>
    </lineage>
</organism>
<gene>
    <name evidence="2" type="primary">dadD_4</name>
    <name evidence="2" type="ORF">SDC9_83719</name>
</gene>
<dbReference type="SUPFAM" id="SSF51556">
    <property type="entry name" value="Metallo-dependent hydrolases"/>
    <property type="match status" value="1"/>
</dbReference>
<dbReference type="EMBL" id="VSSQ01007833">
    <property type="protein sequence ID" value="MPM37113.1"/>
    <property type="molecule type" value="Genomic_DNA"/>
</dbReference>
<evidence type="ECO:0000313" key="2">
    <source>
        <dbReference type="EMBL" id="MPM37113.1"/>
    </source>
</evidence>
<dbReference type="InterPro" id="IPR032466">
    <property type="entry name" value="Metal_Hydrolase"/>
</dbReference>
<dbReference type="GO" id="GO:0090614">
    <property type="term" value="F:5'-methylthioadenosine deaminase activity"/>
    <property type="evidence" value="ECO:0007669"/>
    <property type="project" value="UniProtKB-EC"/>
</dbReference>
<dbReference type="PANTHER" id="PTHR43794">
    <property type="entry name" value="AMINOHYDROLASE SSNA-RELATED"/>
    <property type="match status" value="1"/>
</dbReference>
<dbReference type="InterPro" id="IPR050287">
    <property type="entry name" value="MTA/SAH_deaminase"/>
</dbReference>
<proteinExistence type="predicted"/>
<dbReference type="PANTHER" id="PTHR43794:SF5">
    <property type="entry name" value="CHLOROHYDROLASE FAMILY PROTEIN"/>
    <property type="match status" value="1"/>
</dbReference>
<dbReference type="AlphaFoldDB" id="A0A644ZEH5"/>
<evidence type="ECO:0000259" key="1">
    <source>
        <dbReference type="Pfam" id="PF01979"/>
    </source>
</evidence>
<dbReference type="Gene3D" id="3.20.20.140">
    <property type="entry name" value="Metal-dependent hydrolases"/>
    <property type="match status" value="1"/>
</dbReference>
<dbReference type="EC" id="3.5.4.31" evidence="2"/>
<reference evidence="2" key="1">
    <citation type="submission" date="2019-08" db="EMBL/GenBank/DDBJ databases">
        <authorList>
            <person name="Kucharzyk K."/>
            <person name="Murdoch R.W."/>
            <person name="Higgins S."/>
            <person name="Loffler F."/>
        </authorList>
    </citation>
    <scope>NUCLEOTIDE SEQUENCE</scope>
</reference>